<evidence type="ECO:0000313" key="8">
    <source>
        <dbReference type="Proteomes" id="UP000284842"/>
    </source>
</evidence>
<dbReference type="PRINTS" id="PR00463">
    <property type="entry name" value="EP450I"/>
</dbReference>
<dbReference type="STRING" id="181874.A0A409WAK8"/>
<feature type="binding site" description="axial binding residue" evidence="5">
    <location>
        <position position="434"/>
    </location>
    <ligand>
        <name>heme</name>
        <dbReference type="ChEBI" id="CHEBI:30413"/>
    </ligand>
    <ligandPart>
        <name>Fe</name>
        <dbReference type="ChEBI" id="CHEBI:18248"/>
    </ligandPart>
</feature>
<keyword evidence="6" id="KW-1133">Transmembrane helix</keyword>
<keyword evidence="3 5" id="KW-0479">Metal-binding</keyword>
<dbReference type="PANTHER" id="PTHR24304:SF2">
    <property type="entry name" value="24-HYDROXYCHOLESTEROL 7-ALPHA-HYDROXYLASE"/>
    <property type="match status" value="1"/>
</dbReference>
<dbReference type="PANTHER" id="PTHR24304">
    <property type="entry name" value="CYTOCHROME P450 FAMILY 7"/>
    <property type="match status" value="1"/>
</dbReference>
<sequence>MNTKLFNEYSTWTTAGVVLVLTVLSSLILRNGSRKNDKVRDLGGFSVMTAWSFFTKRYDFVRNHFKSTSGGPFKFNVLHHRVFAVAGEKAREAFLNHRHIDMSEGYRILLGGIPDLEDINIERETDQTTQFIKRLLLLLRRDRISDTLPLLFDDVHRRMSDWGTQGTINPFREVYDLVFQMTVRMATCRELAEDKEAISTIAQSYWDIEKSATPAAILLPWLPIADRKKNEKATMALYTGIGKYVKMRREAATPSTDPIDILIANGDSDDKIIGVIISIVFAGVINTGINSCWNLLYLGAHPEWKKRVTDEYKTLLNNYAPTATGEPLHKRLATIPMSAWEDELPSMDLVIRETLRMIMSSSLIRRNIQEDIEFDGIKVKKGDFLLYSTADAHMDEKIYTNPEEYDPGRYLPGREEDKKEAFAFVGWGAGRHPCAGMKVAKLEIKLVMAIILLGYEYELVDGTGKYPKKLPVPDRNVSKWAAASHGRRK</sequence>
<dbReference type="Gene3D" id="1.10.630.10">
    <property type="entry name" value="Cytochrome P450"/>
    <property type="match status" value="1"/>
</dbReference>
<dbReference type="GO" id="GO:0020037">
    <property type="term" value="F:heme binding"/>
    <property type="evidence" value="ECO:0007669"/>
    <property type="project" value="InterPro"/>
</dbReference>
<gene>
    <name evidence="7" type="ORF">CVT24_013234</name>
</gene>
<keyword evidence="6" id="KW-0812">Transmembrane</keyword>
<proteinExistence type="inferred from homology"/>
<dbReference type="Proteomes" id="UP000284842">
    <property type="component" value="Unassembled WGS sequence"/>
</dbReference>
<comment type="similarity">
    <text evidence="1">Belongs to the cytochrome P450 family.</text>
</comment>
<comment type="cofactor">
    <cofactor evidence="5">
        <name>heme</name>
        <dbReference type="ChEBI" id="CHEBI:30413"/>
    </cofactor>
</comment>
<dbReference type="GO" id="GO:0005506">
    <property type="term" value="F:iron ion binding"/>
    <property type="evidence" value="ECO:0007669"/>
    <property type="project" value="InterPro"/>
</dbReference>
<evidence type="ECO:0000313" key="7">
    <source>
        <dbReference type="EMBL" id="PPQ75528.1"/>
    </source>
</evidence>
<dbReference type="Pfam" id="PF00067">
    <property type="entry name" value="p450"/>
    <property type="match status" value="1"/>
</dbReference>
<dbReference type="GO" id="GO:0004497">
    <property type="term" value="F:monooxygenase activity"/>
    <property type="evidence" value="ECO:0007669"/>
    <property type="project" value="InterPro"/>
</dbReference>
<evidence type="ECO:0000256" key="2">
    <source>
        <dbReference type="ARBA" id="ARBA00022617"/>
    </source>
</evidence>
<organism evidence="7 8">
    <name type="scientific">Panaeolus cyanescens</name>
    <dbReference type="NCBI Taxonomy" id="181874"/>
    <lineage>
        <taxon>Eukaryota</taxon>
        <taxon>Fungi</taxon>
        <taxon>Dikarya</taxon>
        <taxon>Basidiomycota</taxon>
        <taxon>Agaricomycotina</taxon>
        <taxon>Agaricomycetes</taxon>
        <taxon>Agaricomycetidae</taxon>
        <taxon>Agaricales</taxon>
        <taxon>Agaricineae</taxon>
        <taxon>Galeropsidaceae</taxon>
        <taxon>Panaeolus</taxon>
    </lineage>
</organism>
<reference evidence="7 8" key="1">
    <citation type="journal article" date="2018" name="Evol. Lett.">
        <title>Horizontal gene cluster transfer increased hallucinogenic mushroom diversity.</title>
        <authorList>
            <person name="Reynolds H.T."/>
            <person name="Vijayakumar V."/>
            <person name="Gluck-Thaler E."/>
            <person name="Korotkin H.B."/>
            <person name="Matheny P.B."/>
            <person name="Slot J.C."/>
        </authorList>
    </citation>
    <scope>NUCLEOTIDE SEQUENCE [LARGE SCALE GENOMIC DNA]</scope>
    <source>
        <strain evidence="7 8">2629</strain>
    </source>
</reference>
<dbReference type="InterPro" id="IPR001128">
    <property type="entry name" value="Cyt_P450"/>
</dbReference>
<accession>A0A409WAK8</accession>
<dbReference type="GO" id="GO:0016705">
    <property type="term" value="F:oxidoreductase activity, acting on paired donors, with incorporation or reduction of molecular oxygen"/>
    <property type="evidence" value="ECO:0007669"/>
    <property type="project" value="InterPro"/>
</dbReference>
<evidence type="ECO:0000256" key="6">
    <source>
        <dbReference type="SAM" id="Phobius"/>
    </source>
</evidence>
<dbReference type="AlphaFoldDB" id="A0A409WAK8"/>
<name>A0A409WAK8_9AGAR</name>
<keyword evidence="6" id="KW-0472">Membrane</keyword>
<keyword evidence="8" id="KW-1185">Reference proteome</keyword>
<evidence type="ECO:0000256" key="3">
    <source>
        <dbReference type="ARBA" id="ARBA00022723"/>
    </source>
</evidence>
<dbReference type="SUPFAM" id="SSF48264">
    <property type="entry name" value="Cytochrome P450"/>
    <property type="match status" value="1"/>
</dbReference>
<dbReference type="InterPro" id="IPR002401">
    <property type="entry name" value="Cyt_P450_E_grp-I"/>
</dbReference>
<dbReference type="EMBL" id="NHTK01005664">
    <property type="protein sequence ID" value="PPQ75528.1"/>
    <property type="molecule type" value="Genomic_DNA"/>
</dbReference>
<evidence type="ECO:0000256" key="5">
    <source>
        <dbReference type="PIRSR" id="PIRSR602401-1"/>
    </source>
</evidence>
<dbReference type="InParanoid" id="A0A409WAK8"/>
<keyword evidence="4 5" id="KW-0408">Iron</keyword>
<evidence type="ECO:0000256" key="1">
    <source>
        <dbReference type="ARBA" id="ARBA00010617"/>
    </source>
</evidence>
<dbReference type="CDD" id="cd00302">
    <property type="entry name" value="cytochrome_P450"/>
    <property type="match status" value="1"/>
</dbReference>
<dbReference type="OrthoDB" id="1055148at2759"/>
<comment type="caution">
    <text evidence="7">The sequence shown here is derived from an EMBL/GenBank/DDBJ whole genome shotgun (WGS) entry which is preliminary data.</text>
</comment>
<evidence type="ECO:0008006" key="9">
    <source>
        <dbReference type="Google" id="ProtNLM"/>
    </source>
</evidence>
<protein>
    <recommendedName>
        <fullName evidence="9">Cytochrome P450</fullName>
    </recommendedName>
</protein>
<dbReference type="InterPro" id="IPR050529">
    <property type="entry name" value="CYP450_sterol_14alpha_dmase"/>
</dbReference>
<keyword evidence="2 5" id="KW-0349">Heme</keyword>
<dbReference type="InterPro" id="IPR036396">
    <property type="entry name" value="Cyt_P450_sf"/>
</dbReference>
<feature type="transmembrane region" description="Helical" evidence="6">
    <location>
        <begin position="12"/>
        <end position="29"/>
    </location>
</feature>
<evidence type="ECO:0000256" key="4">
    <source>
        <dbReference type="ARBA" id="ARBA00023004"/>
    </source>
</evidence>